<accession>A0A382XLS1</accession>
<name>A0A382XLS1_9ZZZZ</name>
<feature type="non-terminal residue" evidence="1">
    <location>
        <position position="23"/>
    </location>
</feature>
<protein>
    <submittedName>
        <fullName evidence="1">Uncharacterized protein</fullName>
    </submittedName>
</protein>
<gene>
    <name evidence="1" type="ORF">METZ01_LOCUS424930</name>
</gene>
<proteinExistence type="predicted"/>
<reference evidence="1" key="1">
    <citation type="submission" date="2018-05" db="EMBL/GenBank/DDBJ databases">
        <authorList>
            <person name="Lanie J.A."/>
            <person name="Ng W.-L."/>
            <person name="Kazmierczak K.M."/>
            <person name="Andrzejewski T.M."/>
            <person name="Davidsen T.M."/>
            <person name="Wayne K.J."/>
            <person name="Tettelin H."/>
            <person name="Glass J.I."/>
            <person name="Rusch D."/>
            <person name="Podicherti R."/>
            <person name="Tsui H.-C.T."/>
            <person name="Winkler M.E."/>
        </authorList>
    </citation>
    <scope>NUCLEOTIDE SEQUENCE</scope>
</reference>
<organism evidence="1">
    <name type="scientific">marine metagenome</name>
    <dbReference type="NCBI Taxonomy" id="408172"/>
    <lineage>
        <taxon>unclassified sequences</taxon>
        <taxon>metagenomes</taxon>
        <taxon>ecological metagenomes</taxon>
    </lineage>
</organism>
<dbReference type="AlphaFoldDB" id="A0A382XLS1"/>
<dbReference type="EMBL" id="UINC01168839">
    <property type="protein sequence ID" value="SVD72076.1"/>
    <property type="molecule type" value="Genomic_DNA"/>
</dbReference>
<sequence length="23" mass="2756">MIRRHFTTKKFYQVAVEISENTG</sequence>
<evidence type="ECO:0000313" key="1">
    <source>
        <dbReference type="EMBL" id="SVD72076.1"/>
    </source>
</evidence>